<reference evidence="1" key="1">
    <citation type="submission" date="2020-11" db="EMBL/GenBank/DDBJ databases">
        <authorList>
            <consortium name="DOE Joint Genome Institute"/>
            <person name="Ahrendt S."/>
            <person name="Riley R."/>
            <person name="Andreopoulos W."/>
            <person name="Labutti K."/>
            <person name="Pangilinan J."/>
            <person name="Ruiz-Duenas F.J."/>
            <person name="Barrasa J.M."/>
            <person name="Sanchez-Garcia M."/>
            <person name="Camarero S."/>
            <person name="Miyauchi S."/>
            <person name="Serrano A."/>
            <person name="Linde D."/>
            <person name="Babiker R."/>
            <person name="Drula E."/>
            <person name="Ayuso-Fernandez I."/>
            <person name="Pacheco R."/>
            <person name="Padilla G."/>
            <person name="Ferreira P."/>
            <person name="Barriuso J."/>
            <person name="Kellner H."/>
            <person name="Castanera R."/>
            <person name="Alfaro M."/>
            <person name="Ramirez L."/>
            <person name="Pisabarro A.G."/>
            <person name="Kuo A."/>
            <person name="Tritt A."/>
            <person name="Lipzen A."/>
            <person name="He G."/>
            <person name="Yan M."/>
            <person name="Ng V."/>
            <person name="Cullen D."/>
            <person name="Martin F."/>
            <person name="Rosso M.-N."/>
            <person name="Henrissat B."/>
            <person name="Hibbett D."/>
            <person name="Martinez A.T."/>
            <person name="Grigoriev I.V."/>
        </authorList>
    </citation>
    <scope>NUCLEOTIDE SEQUENCE</scope>
    <source>
        <strain evidence="1">CIRM-BRFM 674</strain>
    </source>
</reference>
<comment type="caution">
    <text evidence="1">The sequence shown here is derived from an EMBL/GenBank/DDBJ whole genome shotgun (WGS) entry which is preliminary data.</text>
</comment>
<sequence length="119" mass="13115">MWVCVRLPSDDGISYVIRVAIFRNLHLPSPLLASMIRHHPSSNTAPNHDFSCRTMVDPYSSPYDYGGRGEDTTFFGKLTDVSHTNVDGGRRAWITSIIWGPGIDSATSVGADANPPRRL</sequence>
<accession>A0A9P5Z827</accession>
<protein>
    <submittedName>
        <fullName evidence="1">Uncharacterized protein</fullName>
    </submittedName>
</protein>
<dbReference type="Proteomes" id="UP000807469">
    <property type="component" value="Unassembled WGS sequence"/>
</dbReference>
<proteinExistence type="predicted"/>
<evidence type="ECO:0000313" key="2">
    <source>
        <dbReference type="Proteomes" id="UP000807469"/>
    </source>
</evidence>
<evidence type="ECO:0000313" key="1">
    <source>
        <dbReference type="EMBL" id="KAF9481905.1"/>
    </source>
</evidence>
<gene>
    <name evidence="1" type="ORF">BDN70DRAFT_875700</name>
</gene>
<keyword evidence="2" id="KW-1185">Reference proteome</keyword>
<dbReference type="AlphaFoldDB" id="A0A9P5Z827"/>
<organism evidence="1 2">
    <name type="scientific">Pholiota conissans</name>
    <dbReference type="NCBI Taxonomy" id="109636"/>
    <lineage>
        <taxon>Eukaryota</taxon>
        <taxon>Fungi</taxon>
        <taxon>Dikarya</taxon>
        <taxon>Basidiomycota</taxon>
        <taxon>Agaricomycotina</taxon>
        <taxon>Agaricomycetes</taxon>
        <taxon>Agaricomycetidae</taxon>
        <taxon>Agaricales</taxon>
        <taxon>Agaricineae</taxon>
        <taxon>Strophariaceae</taxon>
        <taxon>Pholiota</taxon>
    </lineage>
</organism>
<dbReference type="EMBL" id="MU155172">
    <property type="protein sequence ID" value="KAF9481905.1"/>
    <property type="molecule type" value="Genomic_DNA"/>
</dbReference>
<name>A0A9P5Z827_9AGAR</name>